<dbReference type="NCBIfam" id="TIGR00996">
    <property type="entry name" value="Mtu_fam_mce"/>
    <property type="match status" value="1"/>
</dbReference>
<organism evidence="4 5">
    <name type="scientific">Nocardioides piscis</name>
    <dbReference type="NCBI Taxonomy" id="2714938"/>
    <lineage>
        <taxon>Bacteria</taxon>
        <taxon>Bacillati</taxon>
        <taxon>Actinomycetota</taxon>
        <taxon>Actinomycetes</taxon>
        <taxon>Propionibacteriales</taxon>
        <taxon>Nocardioidaceae</taxon>
        <taxon>Nocardioides</taxon>
    </lineage>
</organism>
<dbReference type="Pfam" id="PF11887">
    <property type="entry name" value="Mce4_CUP1"/>
    <property type="match status" value="1"/>
</dbReference>
<evidence type="ECO:0000313" key="4">
    <source>
        <dbReference type="EMBL" id="QIK76718.1"/>
    </source>
</evidence>
<dbReference type="InterPro" id="IPR005693">
    <property type="entry name" value="Mce"/>
</dbReference>
<proteinExistence type="predicted"/>
<dbReference type="Proteomes" id="UP000502035">
    <property type="component" value="Chromosome"/>
</dbReference>
<evidence type="ECO:0000259" key="3">
    <source>
        <dbReference type="Pfam" id="PF11887"/>
    </source>
</evidence>
<dbReference type="AlphaFoldDB" id="A0A6G7YJ08"/>
<dbReference type="EMBL" id="CP049866">
    <property type="protein sequence ID" value="QIK76718.1"/>
    <property type="molecule type" value="Genomic_DNA"/>
</dbReference>
<name>A0A6G7YJ08_9ACTN</name>
<dbReference type="GO" id="GO:0005576">
    <property type="term" value="C:extracellular region"/>
    <property type="evidence" value="ECO:0007669"/>
    <property type="project" value="TreeGrafter"/>
</dbReference>
<feature type="region of interest" description="Disordered" evidence="1">
    <location>
        <begin position="353"/>
        <end position="372"/>
    </location>
</feature>
<dbReference type="PANTHER" id="PTHR33371">
    <property type="entry name" value="INTERMEMBRANE PHOSPHOLIPID TRANSPORT SYSTEM BINDING PROTEIN MLAD-RELATED"/>
    <property type="match status" value="1"/>
</dbReference>
<dbReference type="Pfam" id="PF02470">
    <property type="entry name" value="MlaD"/>
    <property type="match status" value="1"/>
</dbReference>
<dbReference type="KEGG" id="npi:G7071_16090"/>
<dbReference type="InterPro" id="IPR003399">
    <property type="entry name" value="Mce/MlaD"/>
</dbReference>
<reference evidence="4 5" key="1">
    <citation type="submission" date="2020-03" db="EMBL/GenBank/DDBJ databases">
        <title>Nocardioides sp. nov., isolated from fish.</title>
        <authorList>
            <person name="Hyun D.-W."/>
            <person name="Bae J.-W."/>
        </authorList>
    </citation>
    <scope>NUCLEOTIDE SEQUENCE [LARGE SCALE GENOMIC DNA]</scope>
    <source>
        <strain evidence="4 5">HDW12A</strain>
    </source>
</reference>
<dbReference type="InterPro" id="IPR052336">
    <property type="entry name" value="MlaD_Phospholipid_Transporter"/>
</dbReference>
<feature type="domain" description="Mammalian cell entry C-terminal" evidence="3">
    <location>
        <begin position="111"/>
        <end position="288"/>
    </location>
</feature>
<keyword evidence="5" id="KW-1185">Reference proteome</keyword>
<feature type="domain" description="Mce/MlaD" evidence="2">
    <location>
        <begin position="32"/>
        <end position="105"/>
    </location>
</feature>
<dbReference type="InterPro" id="IPR024516">
    <property type="entry name" value="Mce_C"/>
</dbReference>
<evidence type="ECO:0000256" key="1">
    <source>
        <dbReference type="SAM" id="MobiDB-lite"/>
    </source>
</evidence>
<sequence length="386" mass="40275">MPQLPVKAVASVLAVVFLAALALVVLPGDDQRSVSARFSRAVAIYPGTELRVMGVKIGVVEAVIPDGDAVRVEMTYEGKYRLPADVKAALVTPTLVADRYIQVFPVHTEGPELPDGGDIPLERTNTPIELDRMYAALDDVAIALGPKPGQASGPLNNVLQAGAKALDGNGEQGGEAIRNLSAAVGTLSDNRGPLFENVRSLASFTETLAVHDELVNDFIGNLTGVSSQLAGERVALRRVLAALARALGTVRGFIAENRTVLTRDVQRLGRLMGTLESEKDSLALVLQKGPLAMSNLALSFEPQTGTFGSRVNVGAAFERPEEFLCETLKANGTPNVGQVCSLLDDLLGPILGAEGGGGPRQRTTASDSAGRAPVGDDLVAILGGAS</sequence>
<accession>A0A6G7YJ08</accession>
<evidence type="ECO:0000313" key="5">
    <source>
        <dbReference type="Proteomes" id="UP000502035"/>
    </source>
</evidence>
<dbReference type="PANTHER" id="PTHR33371:SF4">
    <property type="entry name" value="INTERMEMBRANE PHOSPHOLIPID TRANSPORT SYSTEM BINDING PROTEIN MLAD"/>
    <property type="match status" value="1"/>
</dbReference>
<evidence type="ECO:0000259" key="2">
    <source>
        <dbReference type="Pfam" id="PF02470"/>
    </source>
</evidence>
<protein>
    <submittedName>
        <fullName evidence="4">MCE family protein</fullName>
    </submittedName>
</protein>
<gene>
    <name evidence="4" type="ORF">G7071_16090</name>
</gene>
<dbReference type="RefSeq" id="WP_166320403.1">
    <property type="nucleotide sequence ID" value="NZ_CP049866.1"/>
</dbReference>